<sequence>MSGSVAERWERQGHNVFDRVWRLLRWFSPIAYAATGVAAIAVVVVHFCNMTPEQTPPGSWLGLSALVGYAVWAQWTARKEYREAKQWRPRPPLNEARVTRVEWTPTRRPLTDPLRQDLLRHFALLELAGVTEPGEVTADEIIDAAEFERDYDAIDICAVAAVLCSLHRERDVPLKRVTVFQSQVDIYDEDILDIVKEFARLSEQGETLRGLRLTTTSDFAEPSSEELASGTEQPNAVVEFTLGTQQHSLPIVMFYKYLPLGLFEELADIFARPAEQRRFFRAYFLDMTTIILFAAPAKIAELNAATGTQEWPEPWRREF</sequence>
<protein>
    <submittedName>
        <fullName evidence="2">Uncharacterized protein</fullName>
    </submittedName>
</protein>
<reference evidence="4 5" key="1">
    <citation type="submission" date="2015-09" db="EMBL/GenBank/DDBJ databases">
        <title>Genome Sequences of Mycobacterium immunogenum Isolates, Recuperated from a Chloraminated Drinking Water Distribution System Simulator Subjected to Episodes of Nitrification.</title>
        <authorList>
            <person name="Gomez-Alvarez V."/>
            <person name="Revetta R.P."/>
        </authorList>
    </citation>
    <scope>NUCLEOTIDE SEQUENCE [LARGE SCALE GENOMIC DNA]</scope>
    <source>
        <strain evidence="2 4">H008</strain>
        <strain evidence="3 5">H076</strain>
    </source>
</reference>
<accession>A0A7V8LSC2</accession>
<dbReference type="AlphaFoldDB" id="A0A7V8LSC2"/>
<proteinExistence type="predicted"/>
<dbReference type="EMBL" id="LJFS01000006">
    <property type="protein sequence ID" value="KPG35650.1"/>
    <property type="molecule type" value="Genomic_DNA"/>
</dbReference>
<name>A0A7V8LSC2_9MYCO</name>
<dbReference type="Proteomes" id="UP000037962">
    <property type="component" value="Unassembled WGS sequence"/>
</dbReference>
<evidence type="ECO:0000313" key="4">
    <source>
        <dbReference type="Proteomes" id="UP000037843"/>
    </source>
</evidence>
<keyword evidence="1" id="KW-0472">Membrane</keyword>
<keyword evidence="1" id="KW-0812">Transmembrane</keyword>
<evidence type="ECO:0000313" key="5">
    <source>
        <dbReference type="Proteomes" id="UP000037962"/>
    </source>
</evidence>
<comment type="caution">
    <text evidence="2">The sequence shown here is derived from an EMBL/GenBank/DDBJ whole genome shotgun (WGS) entry which is preliminary data.</text>
</comment>
<dbReference type="EMBL" id="LJFO01000002">
    <property type="protein sequence ID" value="KPG16280.1"/>
    <property type="molecule type" value="Genomic_DNA"/>
</dbReference>
<feature type="transmembrane region" description="Helical" evidence="1">
    <location>
        <begin position="59"/>
        <end position="77"/>
    </location>
</feature>
<evidence type="ECO:0000256" key="1">
    <source>
        <dbReference type="SAM" id="Phobius"/>
    </source>
</evidence>
<organism evidence="2 4">
    <name type="scientific">Mycobacteroides immunogenum</name>
    <dbReference type="NCBI Taxonomy" id="83262"/>
    <lineage>
        <taxon>Bacteria</taxon>
        <taxon>Bacillati</taxon>
        <taxon>Actinomycetota</taxon>
        <taxon>Actinomycetes</taxon>
        <taxon>Mycobacteriales</taxon>
        <taxon>Mycobacteriaceae</taxon>
        <taxon>Mycobacteroides</taxon>
    </lineage>
</organism>
<evidence type="ECO:0000313" key="3">
    <source>
        <dbReference type="EMBL" id="KPG35650.1"/>
    </source>
</evidence>
<keyword evidence="5" id="KW-1185">Reference proteome</keyword>
<keyword evidence="1" id="KW-1133">Transmembrane helix</keyword>
<gene>
    <name evidence="2" type="ORF">AN908_04740</name>
    <name evidence="3" type="ORF">AN912_06150</name>
</gene>
<feature type="transmembrane region" description="Helical" evidence="1">
    <location>
        <begin position="26"/>
        <end position="47"/>
    </location>
</feature>
<dbReference type="KEGG" id="miz:BAB75_15710"/>
<dbReference type="Proteomes" id="UP000037843">
    <property type="component" value="Unassembled WGS sequence"/>
</dbReference>
<evidence type="ECO:0000313" key="2">
    <source>
        <dbReference type="EMBL" id="KPG16280.1"/>
    </source>
</evidence>